<dbReference type="NCBIfam" id="TIGR01131">
    <property type="entry name" value="ATP_synt_6_or_A"/>
    <property type="match status" value="1"/>
</dbReference>
<evidence type="ECO:0000256" key="12">
    <source>
        <dbReference type="RuleBase" id="RU000483"/>
    </source>
</evidence>
<dbReference type="SUPFAM" id="SSF81336">
    <property type="entry name" value="F1F0 ATP synthase subunit A"/>
    <property type="match status" value="1"/>
</dbReference>
<feature type="transmembrane region" description="Helical" evidence="11">
    <location>
        <begin position="264"/>
        <end position="297"/>
    </location>
</feature>
<feature type="transmembrane region" description="Helical" evidence="11">
    <location>
        <begin position="191"/>
        <end position="214"/>
    </location>
</feature>
<keyword evidence="8 11" id="KW-0406">Ion transport</keyword>
<dbReference type="Proteomes" id="UP001484239">
    <property type="component" value="Unassembled WGS sequence"/>
</dbReference>
<keyword evidence="6 11" id="KW-0375">Hydrogen ion transport</keyword>
<reference evidence="13 14" key="1">
    <citation type="submission" date="2024-02" db="EMBL/GenBank/DDBJ databases">
        <title>A novel Gemmatimonadota bacterium.</title>
        <authorList>
            <person name="Du Z.-J."/>
            <person name="Ye Y.-Q."/>
        </authorList>
    </citation>
    <scope>NUCLEOTIDE SEQUENCE [LARGE SCALE GENOMIC DNA]</scope>
    <source>
        <strain evidence="13 14">DH-20</strain>
    </source>
</reference>
<keyword evidence="14" id="KW-1185">Reference proteome</keyword>
<dbReference type="InterPro" id="IPR023011">
    <property type="entry name" value="ATP_synth_F0_asu_AS"/>
</dbReference>
<organism evidence="13 14">
    <name type="scientific">Gaopeijia maritima</name>
    <dbReference type="NCBI Taxonomy" id="3119007"/>
    <lineage>
        <taxon>Bacteria</taxon>
        <taxon>Pseudomonadati</taxon>
        <taxon>Gemmatimonadota</taxon>
        <taxon>Longimicrobiia</taxon>
        <taxon>Gaopeijiales</taxon>
        <taxon>Gaopeijiaceae</taxon>
        <taxon>Gaopeijia</taxon>
    </lineage>
</organism>
<dbReference type="InterPro" id="IPR035908">
    <property type="entry name" value="F0_ATP_A_sf"/>
</dbReference>
<keyword evidence="7 11" id="KW-1133">Transmembrane helix</keyword>
<comment type="function">
    <text evidence="11 12">Key component of the proton channel; it plays a direct role in the translocation of protons across the membrane.</text>
</comment>
<evidence type="ECO:0000256" key="5">
    <source>
        <dbReference type="ARBA" id="ARBA00022692"/>
    </source>
</evidence>
<evidence type="ECO:0000256" key="10">
    <source>
        <dbReference type="ARBA" id="ARBA00023310"/>
    </source>
</evidence>
<evidence type="ECO:0000256" key="11">
    <source>
        <dbReference type="HAMAP-Rule" id="MF_01393"/>
    </source>
</evidence>
<dbReference type="CDD" id="cd00310">
    <property type="entry name" value="ATP-synt_Fo_a_6"/>
    <property type="match status" value="1"/>
</dbReference>
<dbReference type="HAMAP" id="MF_01393">
    <property type="entry name" value="ATP_synth_a_bact"/>
    <property type="match status" value="1"/>
</dbReference>
<keyword evidence="11" id="KW-1003">Cell membrane</keyword>
<accession>A0ABU9EDL9</accession>
<feature type="transmembrane region" description="Helical" evidence="11">
    <location>
        <begin position="135"/>
        <end position="154"/>
    </location>
</feature>
<dbReference type="PANTHER" id="PTHR11410">
    <property type="entry name" value="ATP SYNTHASE SUBUNIT A"/>
    <property type="match status" value="1"/>
</dbReference>
<evidence type="ECO:0000313" key="14">
    <source>
        <dbReference type="Proteomes" id="UP001484239"/>
    </source>
</evidence>
<comment type="similarity">
    <text evidence="2 11 12">Belongs to the ATPase A chain family.</text>
</comment>
<proteinExistence type="inferred from homology"/>
<feature type="transmembrane region" description="Helical" evidence="11">
    <location>
        <begin position="234"/>
        <end position="258"/>
    </location>
</feature>
<evidence type="ECO:0000256" key="4">
    <source>
        <dbReference type="ARBA" id="ARBA00022547"/>
    </source>
</evidence>
<evidence type="ECO:0000256" key="8">
    <source>
        <dbReference type="ARBA" id="ARBA00023065"/>
    </source>
</evidence>
<evidence type="ECO:0000256" key="3">
    <source>
        <dbReference type="ARBA" id="ARBA00022448"/>
    </source>
</evidence>
<protein>
    <recommendedName>
        <fullName evidence="11 12">ATP synthase subunit a</fullName>
    </recommendedName>
    <alternativeName>
        <fullName evidence="11">ATP synthase F0 sector subunit a</fullName>
    </alternativeName>
    <alternativeName>
        <fullName evidence="11">F-ATPase subunit 6</fullName>
    </alternativeName>
</protein>
<evidence type="ECO:0000256" key="2">
    <source>
        <dbReference type="ARBA" id="ARBA00006810"/>
    </source>
</evidence>
<feature type="transmembrane region" description="Helical" evidence="11">
    <location>
        <begin position="75"/>
        <end position="93"/>
    </location>
</feature>
<keyword evidence="10 11" id="KW-0066">ATP synthesis</keyword>
<evidence type="ECO:0000313" key="13">
    <source>
        <dbReference type="EMBL" id="MEK9502846.1"/>
    </source>
</evidence>
<name>A0ABU9EDL9_9BACT</name>
<evidence type="ECO:0000256" key="7">
    <source>
        <dbReference type="ARBA" id="ARBA00022989"/>
    </source>
</evidence>
<dbReference type="PANTHER" id="PTHR11410:SF0">
    <property type="entry name" value="ATP SYNTHASE SUBUNIT A"/>
    <property type="match status" value="1"/>
</dbReference>
<dbReference type="InterPro" id="IPR000568">
    <property type="entry name" value="ATP_synth_F0_asu"/>
</dbReference>
<comment type="subcellular location">
    <subcellularLocation>
        <location evidence="11 12">Cell membrane</location>
        <topology evidence="11 12">Multi-pass membrane protein</topology>
    </subcellularLocation>
    <subcellularLocation>
        <location evidence="1">Membrane</location>
        <topology evidence="1">Multi-pass membrane protein</topology>
    </subcellularLocation>
</comment>
<keyword evidence="9 11" id="KW-0472">Membrane</keyword>
<keyword evidence="4 11" id="KW-0138">CF(0)</keyword>
<evidence type="ECO:0000256" key="9">
    <source>
        <dbReference type="ARBA" id="ARBA00023136"/>
    </source>
</evidence>
<dbReference type="Gene3D" id="1.20.120.220">
    <property type="entry name" value="ATP synthase, F0 complex, subunit A"/>
    <property type="match status" value="1"/>
</dbReference>
<evidence type="ECO:0000256" key="1">
    <source>
        <dbReference type="ARBA" id="ARBA00004141"/>
    </source>
</evidence>
<dbReference type="PROSITE" id="PS00449">
    <property type="entry name" value="ATPASE_A"/>
    <property type="match status" value="1"/>
</dbReference>
<comment type="caution">
    <text evidence="13">The sequence shown here is derived from an EMBL/GenBank/DDBJ whole genome shotgun (WGS) entry which is preliminary data.</text>
</comment>
<feature type="transmembrane region" description="Helical" evidence="11">
    <location>
        <begin position="161"/>
        <end position="179"/>
    </location>
</feature>
<keyword evidence="5 11" id="KW-0812">Transmembrane</keyword>
<dbReference type="PRINTS" id="PR00123">
    <property type="entry name" value="ATPASEA"/>
</dbReference>
<sequence>MSLFGFVQEYGGEGAEAGHASGAMPFEELPGFTQDHIADGRYIEVFGAKLDMSGVHFPSFEVFGLTVDFSPTRHLVFMLIAALLCIMIFVPLARSLVRKDPSKAPSGFANAMESLILYFRDEVVRPNIGHGADGYTPFILTVFFFIWFMNLLGLTPFGITATANLSVTAALAIIAFIATEVSGMRALGPAGYARTIFFVPAGVPALLKPVMLLIMTPVEFMGKLTKPFALAVRLFANMVAGHSLVLALLGLIFVYQGWGIATGSVLVVSAIMILELFVATLQAYIFAMLTSVFIGLIRHAH</sequence>
<dbReference type="InterPro" id="IPR045083">
    <property type="entry name" value="ATP_synth_F0_asu_bact/mt"/>
</dbReference>
<evidence type="ECO:0000256" key="6">
    <source>
        <dbReference type="ARBA" id="ARBA00022781"/>
    </source>
</evidence>
<keyword evidence="3 11" id="KW-0813">Transport</keyword>
<dbReference type="EMBL" id="JBBHLI010000016">
    <property type="protein sequence ID" value="MEK9502846.1"/>
    <property type="molecule type" value="Genomic_DNA"/>
</dbReference>
<dbReference type="Pfam" id="PF00119">
    <property type="entry name" value="ATP-synt_A"/>
    <property type="match status" value="1"/>
</dbReference>
<gene>
    <name evidence="11 13" type="primary">atpB</name>
    <name evidence="13" type="ORF">WI372_17755</name>
</gene>
<dbReference type="RefSeq" id="WP_405281844.1">
    <property type="nucleotide sequence ID" value="NZ_CP144380.1"/>
</dbReference>